<dbReference type="Proteomes" id="UP000255505">
    <property type="component" value="Plasmid III"/>
</dbReference>
<organism evidence="1 3">
    <name type="scientific">Cupriavidus taiwanensis</name>
    <dbReference type="NCBI Taxonomy" id="164546"/>
    <lineage>
        <taxon>Bacteria</taxon>
        <taxon>Pseudomonadati</taxon>
        <taxon>Pseudomonadota</taxon>
        <taxon>Betaproteobacteria</taxon>
        <taxon>Burkholderiales</taxon>
        <taxon>Burkholderiaceae</taxon>
        <taxon>Cupriavidus</taxon>
    </lineage>
</organism>
<keyword evidence="2" id="KW-0614">Plasmid</keyword>
<sequence length="66" mass="7107">MAIRACGNALIKTCAGVGPATVSQKRKFLRPIKNGLIAFSEGLVEIGQVVHNHRSSTLRIPCQPDH</sequence>
<dbReference type="EMBL" id="LT991978">
    <property type="protein sequence ID" value="SPK77771.1"/>
    <property type="molecule type" value="Genomic_DNA"/>
</dbReference>
<reference evidence="1 3" key="1">
    <citation type="submission" date="2018-01" db="EMBL/GenBank/DDBJ databases">
        <authorList>
            <person name="Gaut B.S."/>
            <person name="Morton B.R."/>
            <person name="Clegg M.T."/>
            <person name="Duvall M.R."/>
        </authorList>
    </citation>
    <scope>NUCLEOTIDE SEQUENCE [LARGE SCALE GENOMIC DNA]</scope>
    <source>
        <strain evidence="1">Cupriavidus taiwanensis LMG 19425</strain>
        <plasmid evidence="3">Plasmid iii</plasmid>
    </source>
</reference>
<evidence type="ECO:0000313" key="1">
    <source>
        <dbReference type="EMBL" id="SPK70614.1"/>
    </source>
</evidence>
<proteinExistence type="predicted"/>
<dbReference type="Proteomes" id="UP000255505">
    <property type="component" value="Unassembled WGS sequence"/>
</dbReference>
<dbReference type="EMBL" id="OOEF01000058">
    <property type="protein sequence ID" value="SPK70614.1"/>
    <property type="molecule type" value="Genomic_DNA"/>
</dbReference>
<protein>
    <submittedName>
        <fullName evidence="1">Uncharacterized protein</fullName>
    </submittedName>
</protein>
<accession>A0A375I742</accession>
<geneLocation type="plasmid" evidence="2">
    <name>III</name>
</geneLocation>
<gene>
    <name evidence="2" type="ORF">CT19425_P70111</name>
    <name evidence="1" type="ORF">CT19425_U610010</name>
</gene>
<evidence type="ECO:0000313" key="2">
    <source>
        <dbReference type="EMBL" id="SPK77771.1"/>
    </source>
</evidence>
<dbReference type="AlphaFoldDB" id="A0A375I742"/>
<name>A0A375I742_9BURK</name>
<evidence type="ECO:0000313" key="3">
    <source>
        <dbReference type="Proteomes" id="UP000255505"/>
    </source>
</evidence>